<dbReference type="Proteomes" id="UP001151699">
    <property type="component" value="Chromosome X"/>
</dbReference>
<proteinExistence type="predicted"/>
<sequence>MAYGLLSATCFIEGYSHNDHHCNHQHPKADEIRVASYLKNLQGGAN</sequence>
<organism evidence="1 2">
    <name type="scientific">Pseudolycoriella hygida</name>
    <dbReference type="NCBI Taxonomy" id="35572"/>
    <lineage>
        <taxon>Eukaryota</taxon>
        <taxon>Metazoa</taxon>
        <taxon>Ecdysozoa</taxon>
        <taxon>Arthropoda</taxon>
        <taxon>Hexapoda</taxon>
        <taxon>Insecta</taxon>
        <taxon>Pterygota</taxon>
        <taxon>Neoptera</taxon>
        <taxon>Endopterygota</taxon>
        <taxon>Diptera</taxon>
        <taxon>Nematocera</taxon>
        <taxon>Sciaroidea</taxon>
        <taxon>Sciaridae</taxon>
        <taxon>Pseudolycoriella</taxon>
    </lineage>
</organism>
<keyword evidence="2" id="KW-1185">Reference proteome</keyword>
<comment type="caution">
    <text evidence="1">The sequence shown here is derived from an EMBL/GenBank/DDBJ whole genome shotgun (WGS) entry which is preliminary data.</text>
</comment>
<evidence type="ECO:0000313" key="2">
    <source>
        <dbReference type="Proteomes" id="UP001151699"/>
    </source>
</evidence>
<name>A0A9Q0MSV2_9DIPT</name>
<dbReference type="AlphaFoldDB" id="A0A9Q0MSV2"/>
<reference evidence="1" key="1">
    <citation type="submission" date="2022-07" db="EMBL/GenBank/DDBJ databases">
        <authorList>
            <person name="Trinca V."/>
            <person name="Uliana J.V.C."/>
            <person name="Torres T.T."/>
            <person name="Ward R.J."/>
            <person name="Monesi N."/>
        </authorList>
    </citation>
    <scope>NUCLEOTIDE SEQUENCE</scope>
    <source>
        <strain evidence="1">HSMRA1968</strain>
        <tissue evidence="1">Whole embryos</tissue>
    </source>
</reference>
<protein>
    <submittedName>
        <fullName evidence="1">Uncharacterized protein</fullName>
    </submittedName>
</protein>
<evidence type="ECO:0000313" key="1">
    <source>
        <dbReference type="EMBL" id="KAJ6637357.1"/>
    </source>
</evidence>
<dbReference type="EMBL" id="WJQU01000003">
    <property type="protein sequence ID" value="KAJ6637357.1"/>
    <property type="molecule type" value="Genomic_DNA"/>
</dbReference>
<gene>
    <name evidence="1" type="ORF">Bhyg_10087</name>
</gene>
<accession>A0A9Q0MSV2</accession>